<keyword evidence="8" id="KW-0732">Signal</keyword>
<evidence type="ECO:0000256" key="3">
    <source>
        <dbReference type="ARBA" id="ARBA00022452"/>
    </source>
</evidence>
<reference evidence="10 11" key="1">
    <citation type="submission" date="2018-08" db="EMBL/GenBank/DDBJ databases">
        <title>A genome reference for cultivated species of the human gut microbiota.</title>
        <authorList>
            <person name="Zou Y."/>
            <person name="Xue W."/>
            <person name="Luo G."/>
        </authorList>
    </citation>
    <scope>NUCLEOTIDE SEQUENCE [LARGE SCALE GENOMIC DNA]</scope>
    <source>
        <strain evidence="10 11">AF34-33</strain>
    </source>
</reference>
<dbReference type="SUPFAM" id="SSF56935">
    <property type="entry name" value="Porins"/>
    <property type="match status" value="1"/>
</dbReference>
<evidence type="ECO:0000256" key="2">
    <source>
        <dbReference type="ARBA" id="ARBA00022448"/>
    </source>
</evidence>
<evidence type="ECO:0000256" key="7">
    <source>
        <dbReference type="PROSITE-ProRule" id="PRU01360"/>
    </source>
</evidence>
<dbReference type="InterPro" id="IPR037066">
    <property type="entry name" value="Plug_dom_sf"/>
</dbReference>
<evidence type="ECO:0000259" key="9">
    <source>
        <dbReference type="Pfam" id="PF07715"/>
    </source>
</evidence>
<keyword evidence="2 7" id="KW-0813">Transport</keyword>
<keyword evidence="4 7" id="KW-0812">Transmembrane</keyword>
<dbReference type="Pfam" id="PF13715">
    <property type="entry name" value="CarbopepD_reg_2"/>
    <property type="match status" value="1"/>
</dbReference>
<dbReference type="InterPro" id="IPR023997">
    <property type="entry name" value="TonB-dep_OMP_SusC/RagA_CS"/>
</dbReference>
<evidence type="ECO:0000256" key="5">
    <source>
        <dbReference type="ARBA" id="ARBA00023136"/>
    </source>
</evidence>
<sequence>MIFSRNKKHVCEAFMRCSRIFSLILLFAIARGGTVNTALAQETVRTISVKFENTSVLNALREINRLSGNQVVFRTEEVAKETKRVTFESQNTPVITVVEKCLEGTTLNCTLREGRIIVVPQRLKDIQIEGIVQDESKQPLPGVTVLLKGTTLGTATDTDGKYKLTLPSNTPNPALVFSFIGMKTQEITYNGQETLNITMTQEANEMNEVVVTGIFKKAKESYTGAVTTVTQKEMKMFKGQNVLATLRNIDPAINWVEHNEMGSDPNTLPEINIRGNSSLPVGLDELNAGASAQLNTPLVIMDGFEISLTKLMDFNDEEIESINILKDAAATAIYGSRGANGVIVVTTKSPEAGRMKIYASAGFNMEIPDLSSYNLLDSKEKLALEKEAGFFDAPEDLDNDRALKKKYNDIWSEILRGVDTYWLSQPLRTGIGQRYNLRLEGGSDEFRWSISLGQNNIKGAMKGSDRNNFNGAITLSYMYKNVIFKNQLMVDYNKSKNSKYGSFSEYAKMNPYWRVKNDEGEYVKNYTYTKGGVVGNPLYDAQLNIRDESKYNQTTNNFSIEWNMLKGLTLRAALGISKQNNSSDKFLPPSHSDYSKTSYQENDNFFRKGKYDYTSGEQSNLNGNLTLSYFKEWKVKHQLYAGFDYFISQTKDVNYSFYAKGFTNDEMDFWGNALQYKEGSKPQGSESTSRQVGFTGNVNYTFNNRYFVDLSYRVDGSSQFGSKKRFAPFWSTGIGWNVHNETFMKERWEFMDKLRLRLSYGETGSVQFSSYDALRMFEYFTTDRYLIFNGADLKGLGNENLEWQITDEWNGGIEVSLWNGLVTGQIDLYSKKTSNLLSSMDVVPSTGFDSYRANIGEVKNTGFEAMLSTYLLRDTERELIWMITGRIVHNKNQITKLSDAIKQQVEEYKAQNMENTQLLSEGDSQTTIYAVPSLGIDPSTGRELFLDKNGKITDVWDLAACRNFGDTEPKYRGNINTMFSWQDLTMNLSFAYQWGGQQYNKTLLNKVEIVESEIKNNVDNRVFSDRWQKPGDVKPFKAYSDERTKASSRFVMDDNVFQLQAISIQYRWRSKFLQQHLRLQSLDFNLNLSDVFYISSIKRERGTTYPFSRKVNFSVALMF</sequence>
<dbReference type="InterPro" id="IPR012910">
    <property type="entry name" value="Plug_dom"/>
</dbReference>
<evidence type="ECO:0000256" key="8">
    <source>
        <dbReference type="SAM" id="SignalP"/>
    </source>
</evidence>
<protein>
    <submittedName>
        <fullName evidence="10">SusC/RagA family TonB-linked outer membrane protein</fullName>
    </submittedName>
</protein>
<proteinExistence type="inferred from homology"/>
<evidence type="ECO:0000256" key="4">
    <source>
        <dbReference type="ARBA" id="ARBA00022692"/>
    </source>
</evidence>
<dbReference type="Proteomes" id="UP000286038">
    <property type="component" value="Unassembled WGS sequence"/>
</dbReference>
<evidence type="ECO:0000313" key="10">
    <source>
        <dbReference type="EMBL" id="RHM37785.1"/>
    </source>
</evidence>
<comment type="caution">
    <text evidence="10">The sequence shown here is derived from an EMBL/GenBank/DDBJ whole genome shotgun (WGS) entry which is preliminary data.</text>
</comment>
<evidence type="ECO:0000256" key="1">
    <source>
        <dbReference type="ARBA" id="ARBA00004571"/>
    </source>
</evidence>
<dbReference type="Gene3D" id="2.60.40.1120">
    <property type="entry name" value="Carboxypeptidase-like, regulatory domain"/>
    <property type="match status" value="1"/>
</dbReference>
<dbReference type="InterPro" id="IPR008969">
    <property type="entry name" value="CarboxyPept-like_regulatory"/>
</dbReference>
<dbReference type="EMBL" id="QRPV01000053">
    <property type="protein sequence ID" value="RHM37785.1"/>
    <property type="molecule type" value="Genomic_DNA"/>
</dbReference>
<keyword evidence="3 7" id="KW-1134">Transmembrane beta strand</keyword>
<keyword evidence="5 7" id="KW-0472">Membrane</keyword>
<dbReference type="InterPro" id="IPR023996">
    <property type="entry name" value="TonB-dep_OMP_SusC/RagA"/>
</dbReference>
<comment type="subcellular location">
    <subcellularLocation>
        <location evidence="1 7">Cell outer membrane</location>
        <topology evidence="1 7">Multi-pass membrane protein</topology>
    </subcellularLocation>
</comment>
<evidence type="ECO:0000313" key="11">
    <source>
        <dbReference type="Proteomes" id="UP000286038"/>
    </source>
</evidence>
<dbReference type="InterPro" id="IPR036942">
    <property type="entry name" value="Beta-barrel_TonB_sf"/>
</dbReference>
<dbReference type="Gene3D" id="2.170.130.10">
    <property type="entry name" value="TonB-dependent receptor, plug domain"/>
    <property type="match status" value="1"/>
</dbReference>
<dbReference type="Gene3D" id="2.40.170.20">
    <property type="entry name" value="TonB-dependent receptor, beta-barrel domain"/>
    <property type="match status" value="1"/>
</dbReference>
<name>A0A415Q967_9BACT</name>
<dbReference type="InterPro" id="IPR039426">
    <property type="entry name" value="TonB-dep_rcpt-like"/>
</dbReference>
<evidence type="ECO:0000256" key="6">
    <source>
        <dbReference type="ARBA" id="ARBA00023237"/>
    </source>
</evidence>
<dbReference type="SUPFAM" id="SSF49464">
    <property type="entry name" value="Carboxypeptidase regulatory domain-like"/>
    <property type="match status" value="1"/>
</dbReference>
<dbReference type="AlphaFoldDB" id="A0A415Q967"/>
<gene>
    <name evidence="10" type="ORF">DWZ68_18365</name>
</gene>
<dbReference type="NCBIfam" id="TIGR04057">
    <property type="entry name" value="SusC_RagA_signa"/>
    <property type="match status" value="1"/>
</dbReference>
<dbReference type="PROSITE" id="PS52016">
    <property type="entry name" value="TONB_DEPENDENT_REC_3"/>
    <property type="match status" value="1"/>
</dbReference>
<organism evidence="10 11">
    <name type="scientific">Butyricimonas virosa</name>
    <dbReference type="NCBI Taxonomy" id="544645"/>
    <lineage>
        <taxon>Bacteria</taxon>
        <taxon>Pseudomonadati</taxon>
        <taxon>Bacteroidota</taxon>
        <taxon>Bacteroidia</taxon>
        <taxon>Bacteroidales</taxon>
        <taxon>Odoribacteraceae</taxon>
        <taxon>Butyricimonas</taxon>
    </lineage>
</organism>
<dbReference type="GO" id="GO:0009279">
    <property type="term" value="C:cell outer membrane"/>
    <property type="evidence" value="ECO:0007669"/>
    <property type="project" value="UniProtKB-SubCell"/>
</dbReference>
<keyword evidence="6 7" id="KW-0998">Cell outer membrane</keyword>
<accession>A0A415Q967</accession>
<feature type="domain" description="TonB-dependent receptor plug" evidence="9">
    <location>
        <begin position="219"/>
        <end position="342"/>
    </location>
</feature>
<dbReference type="RefSeq" id="WP_118451152.1">
    <property type="nucleotide sequence ID" value="NZ_CABJDM010000053.1"/>
</dbReference>
<feature type="chain" id="PRO_5019043447" evidence="8">
    <location>
        <begin position="41"/>
        <end position="1119"/>
    </location>
</feature>
<dbReference type="NCBIfam" id="TIGR04056">
    <property type="entry name" value="OMP_RagA_SusC"/>
    <property type="match status" value="1"/>
</dbReference>
<dbReference type="Pfam" id="PF07715">
    <property type="entry name" value="Plug"/>
    <property type="match status" value="1"/>
</dbReference>
<comment type="similarity">
    <text evidence="7">Belongs to the TonB-dependent receptor family.</text>
</comment>
<feature type="signal peptide" evidence="8">
    <location>
        <begin position="1"/>
        <end position="40"/>
    </location>
</feature>